<keyword evidence="2" id="KW-1185">Reference proteome</keyword>
<reference evidence="1 2" key="1">
    <citation type="submission" date="2022-03" db="EMBL/GenBank/DDBJ databases">
        <authorList>
            <person name="Macdonald S."/>
            <person name="Ahmed S."/>
            <person name="Newling K."/>
        </authorList>
    </citation>
    <scope>NUCLEOTIDE SEQUENCE [LARGE SCALE GENOMIC DNA]</scope>
</reference>
<dbReference type="Pfam" id="PF15704">
    <property type="entry name" value="Mt_ATP_synt"/>
    <property type="match status" value="1"/>
</dbReference>
<protein>
    <recommendedName>
        <fullName evidence="3">ATP synthase 24 kDa subunit, mitochondrial</fullName>
    </recommendedName>
</protein>
<evidence type="ECO:0008006" key="3">
    <source>
        <dbReference type="Google" id="ProtNLM"/>
    </source>
</evidence>
<dbReference type="PANTHER" id="PTHR36013">
    <property type="entry name" value="ATP SYNTHASE 24 KDA SUBUNIT, MITOCHONDRIAL-RELATED"/>
    <property type="match status" value="1"/>
</dbReference>
<organism evidence="1 2">
    <name type="scientific">Eruca vesicaria subsp. sativa</name>
    <name type="common">Garden rocket</name>
    <name type="synonym">Eruca sativa</name>
    <dbReference type="NCBI Taxonomy" id="29727"/>
    <lineage>
        <taxon>Eukaryota</taxon>
        <taxon>Viridiplantae</taxon>
        <taxon>Streptophyta</taxon>
        <taxon>Embryophyta</taxon>
        <taxon>Tracheophyta</taxon>
        <taxon>Spermatophyta</taxon>
        <taxon>Magnoliopsida</taxon>
        <taxon>eudicotyledons</taxon>
        <taxon>Gunneridae</taxon>
        <taxon>Pentapetalae</taxon>
        <taxon>rosids</taxon>
        <taxon>malvids</taxon>
        <taxon>Brassicales</taxon>
        <taxon>Brassicaceae</taxon>
        <taxon>Brassiceae</taxon>
        <taxon>Eruca</taxon>
    </lineage>
</organism>
<comment type="caution">
    <text evidence="1">The sequence shown here is derived from an EMBL/GenBank/DDBJ whole genome shotgun (WGS) entry which is preliminary data.</text>
</comment>
<dbReference type="EMBL" id="CAKOAT010291821">
    <property type="protein sequence ID" value="CAH8360667.1"/>
    <property type="molecule type" value="Genomic_DNA"/>
</dbReference>
<sequence>MAYASRFLSRSKQLQGSLVILQQNAIPVRSFAKEAARPTFKGDEMLKGVFTEIKNKFQAAVDILRKEKITLDPEDPAAVKHYANVMKTIRQKADMFSESQRIRYDIENETKEIPDARSYLLKLKDIRTRRGLTDELGAEAMMFEALEKVEKDIKKPLLRSDKKGMDLLVAEFEKGNKKLGIKKEDLPKYEENVELSIAKAQLDELKSDALEAMESQKKKEEFKDEEMPDVKSLDIRNFM</sequence>
<proteinExistence type="predicted"/>
<dbReference type="AlphaFoldDB" id="A0ABC8KTU5"/>
<dbReference type="InterPro" id="IPR031432">
    <property type="entry name" value="MGP1"/>
</dbReference>
<dbReference type="PANTHER" id="PTHR36013:SF2">
    <property type="entry name" value="ATP SYNTHASE 24 KDA SUBUNIT, MITOCHONDRIAL-RELATED"/>
    <property type="match status" value="1"/>
</dbReference>
<accession>A0ABC8KTU5</accession>
<name>A0ABC8KTU5_ERUVS</name>
<evidence type="ECO:0000313" key="1">
    <source>
        <dbReference type="EMBL" id="CAH8360667.1"/>
    </source>
</evidence>
<dbReference type="Proteomes" id="UP001642260">
    <property type="component" value="Unassembled WGS sequence"/>
</dbReference>
<evidence type="ECO:0000313" key="2">
    <source>
        <dbReference type="Proteomes" id="UP001642260"/>
    </source>
</evidence>
<gene>
    <name evidence="1" type="ORF">ERUC_LOCUS26423</name>
</gene>